<reference evidence="1 2" key="1">
    <citation type="journal article" date="2014" name="Science">
        <title>Plant genetics. Early allopolyploid evolution in the post-Neolithic Brassica napus oilseed genome.</title>
        <authorList>
            <person name="Chalhoub B."/>
            <person name="Denoeud F."/>
            <person name="Liu S."/>
            <person name="Parkin I.A."/>
            <person name="Tang H."/>
            <person name="Wang X."/>
            <person name="Chiquet J."/>
            <person name="Belcram H."/>
            <person name="Tong C."/>
            <person name="Samans B."/>
            <person name="Correa M."/>
            <person name="Da Silva C."/>
            <person name="Just J."/>
            <person name="Falentin C."/>
            <person name="Koh C.S."/>
            <person name="Le Clainche I."/>
            <person name="Bernard M."/>
            <person name="Bento P."/>
            <person name="Noel B."/>
            <person name="Labadie K."/>
            <person name="Alberti A."/>
            <person name="Charles M."/>
            <person name="Arnaud D."/>
            <person name="Guo H."/>
            <person name="Daviaud C."/>
            <person name="Alamery S."/>
            <person name="Jabbari K."/>
            <person name="Zhao M."/>
            <person name="Edger P.P."/>
            <person name="Chelaifa H."/>
            <person name="Tack D."/>
            <person name="Lassalle G."/>
            <person name="Mestiri I."/>
            <person name="Schnel N."/>
            <person name="Le Paslier M.C."/>
            <person name="Fan G."/>
            <person name="Renault V."/>
            <person name="Bayer P.E."/>
            <person name="Golicz A.A."/>
            <person name="Manoli S."/>
            <person name="Lee T.H."/>
            <person name="Thi V.H."/>
            <person name="Chalabi S."/>
            <person name="Hu Q."/>
            <person name="Fan C."/>
            <person name="Tollenaere R."/>
            <person name="Lu Y."/>
            <person name="Battail C."/>
            <person name="Shen J."/>
            <person name="Sidebottom C.H."/>
            <person name="Wang X."/>
            <person name="Canaguier A."/>
            <person name="Chauveau A."/>
            <person name="Berard A."/>
            <person name="Deniot G."/>
            <person name="Guan M."/>
            <person name="Liu Z."/>
            <person name="Sun F."/>
            <person name="Lim Y.P."/>
            <person name="Lyons E."/>
            <person name="Town C.D."/>
            <person name="Bancroft I."/>
            <person name="Wang X."/>
            <person name="Meng J."/>
            <person name="Ma J."/>
            <person name="Pires J.C."/>
            <person name="King G.J."/>
            <person name="Brunel D."/>
            <person name="Delourme R."/>
            <person name="Renard M."/>
            <person name="Aury J.M."/>
            <person name="Adams K.L."/>
            <person name="Batley J."/>
            <person name="Snowdon R.J."/>
            <person name="Tost J."/>
            <person name="Edwards D."/>
            <person name="Zhou Y."/>
            <person name="Hua W."/>
            <person name="Sharpe A.G."/>
            <person name="Paterson A.H."/>
            <person name="Guan C."/>
            <person name="Wincker P."/>
        </authorList>
    </citation>
    <scope>NUCLEOTIDE SEQUENCE [LARGE SCALE GENOMIC DNA]</scope>
    <source>
        <strain evidence="2">cv. Darmor-bzh</strain>
    </source>
</reference>
<dbReference type="SMR" id="A0A078IBJ8"/>
<gene>
    <name evidence="1" type="primary">BnaCnng14100D</name>
    <name evidence="1" type="ORF">GSBRNA2T00085840001</name>
</gene>
<dbReference type="Proteomes" id="UP000028999">
    <property type="component" value="Unassembled WGS sequence"/>
</dbReference>
<dbReference type="AlphaFoldDB" id="A0A078IBJ8"/>
<evidence type="ECO:0000313" key="1">
    <source>
        <dbReference type="EMBL" id="CDY46588.1"/>
    </source>
</evidence>
<organism evidence="1 2">
    <name type="scientific">Brassica napus</name>
    <name type="common">Rape</name>
    <dbReference type="NCBI Taxonomy" id="3708"/>
    <lineage>
        <taxon>Eukaryota</taxon>
        <taxon>Viridiplantae</taxon>
        <taxon>Streptophyta</taxon>
        <taxon>Embryophyta</taxon>
        <taxon>Tracheophyta</taxon>
        <taxon>Spermatophyta</taxon>
        <taxon>Magnoliopsida</taxon>
        <taxon>eudicotyledons</taxon>
        <taxon>Gunneridae</taxon>
        <taxon>Pentapetalae</taxon>
        <taxon>rosids</taxon>
        <taxon>malvids</taxon>
        <taxon>Brassicales</taxon>
        <taxon>Brassicaceae</taxon>
        <taxon>Brassiceae</taxon>
        <taxon>Brassica</taxon>
    </lineage>
</organism>
<evidence type="ECO:0000313" key="2">
    <source>
        <dbReference type="Proteomes" id="UP000028999"/>
    </source>
</evidence>
<keyword evidence="2" id="KW-1185">Reference proteome</keyword>
<accession>A0A078IBJ8</accession>
<dbReference type="PaxDb" id="3708-A0A078IBJ8"/>
<sequence length="93" mass="10550">MLILLTGKSEYTSEVAVYLPVLPVYVAKLLDKGLLTELIDPSLLESGEISEDVRMQMEAFIELAFRCVRFRAGENELHMIDVAKELKKIEKHA</sequence>
<name>A0A078IBJ8_BRANA</name>
<proteinExistence type="predicted"/>
<protein>
    <submittedName>
        <fullName evidence="1">BnaCnng14100D protein</fullName>
    </submittedName>
</protein>
<dbReference type="EMBL" id="LK032677">
    <property type="protein sequence ID" value="CDY46588.1"/>
    <property type="molecule type" value="Genomic_DNA"/>
</dbReference>
<dbReference type="Gramene" id="CDY46588">
    <property type="protein sequence ID" value="CDY46588"/>
    <property type="gene ID" value="GSBRNA2T00085840001"/>
</dbReference>